<feature type="modified residue" description="N6-(pyridoxal phosphate)lysine" evidence="8">
    <location>
        <position position="49"/>
    </location>
</feature>
<dbReference type="NCBIfam" id="NF003031">
    <property type="entry name" value="PRK03910.1-4"/>
    <property type="match status" value="1"/>
</dbReference>
<reference evidence="10" key="2">
    <citation type="submission" date="2022-10" db="EMBL/GenBank/DDBJ databases">
        <authorList>
            <person name="Trinh H.N."/>
        </authorList>
    </citation>
    <scope>NUCLEOTIDE SEQUENCE</scope>
    <source>
        <strain evidence="10">RN2-1</strain>
    </source>
</reference>
<dbReference type="InterPro" id="IPR027278">
    <property type="entry name" value="ACCD_DCysDesulf"/>
</dbReference>
<evidence type="ECO:0000256" key="6">
    <source>
        <dbReference type="ARBA" id="ARBA00068519"/>
    </source>
</evidence>
<dbReference type="PANTHER" id="PTHR43780:SF2">
    <property type="entry name" value="1-AMINOCYCLOPROPANE-1-CARBOXYLATE DEAMINASE-RELATED"/>
    <property type="match status" value="1"/>
</dbReference>
<dbReference type="InterPro" id="IPR005966">
    <property type="entry name" value="D-Cys_desShydrase"/>
</dbReference>
<evidence type="ECO:0000256" key="4">
    <source>
        <dbReference type="ARBA" id="ARBA00023239"/>
    </source>
</evidence>
<evidence type="ECO:0000256" key="1">
    <source>
        <dbReference type="ARBA" id="ARBA00001933"/>
    </source>
</evidence>
<evidence type="ECO:0000256" key="2">
    <source>
        <dbReference type="ARBA" id="ARBA00008639"/>
    </source>
</evidence>
<keyword evidence="4 10" id="KW-0456">Lyase</keyword>
<comment type="cofactor">
    <cofactor evidence="1">
        <name>pyridoxal 5'-phosphate</name>
        <dbReference type="ChEBI" id="CHEBI:597326"/>
    </cofactor>
</comment>
<protein>
    <recommendedName>
        <fullName evidence="6">L-cysteate sulfo-lyase</fullName>
        <ecNumber evidence="5">4.4.1.25</ecNumber>
    </recommendedName>
</protein>
<evidence type="ECO:0000256" key="5">
    <source>
        <dbReference type="ARBA" id="ARBA00066825"/>
    </source>
</evidence>
<dbReference type="EMBL" id="JAPDNT010000002">
    <property type="protein sequence ID" value="MCW3473872.1"/>
    <property type="molecule type" value="Genomic_DNA"/>
</dbReference>
<evidence type="ECO:0000313" key="10">
    <source>
        <dbReference type="EMBL" id="MCW3473872.1"/>
    </source>
</evidence>
<dbReference type="NCBIfam" id="TIGR01275">
    <property type="entry name" value="ACC_deam_rel"/>
    <property type="match status" value="1"/>
</dbReference>
<gene>
    <name evidence="10" type="ORF">OL599_04715</name>
</gene>
<dbReference type="InterPro" id="IPR036052">
    <property type="entry name" value="TrpB-like_PALP_sf"/>
</dbReference>
<keyword evidence="3 8" id="KW-0663">Pyridoxal phosphate</keyword>
<dbReference type="InterPro" id="IPR001926">
    <property type="entry name" value="TrpB-like_PALP"/>
</dbReference>
<accession>A0AA41YKI2</accession>
<dbReference type="AlphaFoldDB" id="A0AA41YKI2"/>
<feature type="domain" description="Tryptophan synthase beta chain-like PALP" evidence="9">
    <location>
        <begin position="11"/>
        <end position="318"/>
    </location>
</feature>
<dbReference type="RefSeq" id="WP_264712489.1">
    <property type="nucleotide sequence ID" value="NZ_JAPDNT010000002.1"/>
</dbReference>
<evidence type="ECO:0000256" key="7">
    <source>
        <dbReference type="PIRSR" id="PIRSR006278-1"/>
    </source>
</evidence>
<dbReference type="GO" id="GO:0019148">
    <property type="term" value="F:D-cysteine desulfhydrase activity"/>
    <property type="evidence" value="ECO:0007669"/>
    <property type="project" value="TreeGrafter"/>
</dbReference>
<dbReference type="Gene3D" id="3.40.50.1100">
    <property type="match status" value="2"/>
</dbReference>
<dbReference type="FunFam" id="3.40.50.1100:FF:000017">
    <property type="entry name" value="D-cysteine desulfhydrase"/>
    <property type="match status" value="1"/>
</dbReference>
<proteinExistence type="inferred from homology"/>
<keyword evidence="11" id="KW-1185">Reference proteome</keyword>
<comment type="caution">
    <text evidence="10">The sequence shown here is derived from an EMBL/GenBank/DDBJ whole genome shotgun (WGS) entry which is preliminary data.</text>
</comment>
<evidence type="ECO:0000313" key="11">
    <source>
        <dbReference type="Proteomes" id="UP001165679"/>
    </source>
</evidence>
<organism evidence="10 11">
    <name type="scientific">Limobrevibacterium gyesilva</name>
    <dbReference type="NCBI Taxonomy" id="2991712"/>
    <lineage>
        <taxon>Bacteria</taxon>
        <taxon>Pseudomonadati</taxon>
        <taxon>Pseudomonadota</taxon>
        <taxon>Alphaproteobacteria</taxon>
        <taxon>Acetobacterales</taxon>
        <taxon>Acetobacteraceae</taxon>
        <taxon>Limobrevibacterium</taxon>
    </lineage>
</organism>
<evidence type="ECO:0000256" key="3">
    <source>
        <dbReference type="ARBA" id="ARBA00022898"/>
    </source>
</evidence>
<evidence type="ECO:0000259" key="9">
    <source>
        <dbReference type="Pfam" id="PF00291"/>
    </source>
</evidence>
<feature type="active site" description="Nucleophile" evidence="7">
    <location>
        <position position="76"/>
    </location>
</feature>
<dbReference type="EC" id="4.4.1.25" evidence="5"/>
<dbReference type="GO" id="GO:0034011">
    <property type="term" value="F:L-cysteate sulfo-lyase activity"/>
    <property type="evidence" value="ECO:0007669"/>
    <property type="project" value="UniProtKB-EC"/>
</dbReference>
<dbReference type="PIRSF" id="PIRSF006278">
    <property type="entry name" value="ACCD_DCysDesulf"/>
    <property type="match status" value="1"/>
</dbReference>
<dbReference type="Pfam" id="PF00291">
    <property type="entry name" value="PALP"/>
    <property type="match status" value="1"/>
</dbReference>
<comment type="similarity">
    <text evidence="2">Belongs to the ACC deaminase/D-cysteine desulfhydrase family.</text>
</comment>
<dbReference type="PANTHER" id="PTHR43780">
    <property type="entry name" value="1-AMINOCYCLOPROPANE-1-CARBOXYLATE DEAMINASE-RELATED"/>
    <property type="match status" value="1"/>
</dbReference>
<reference evidence="10" key="1">
    <citation type="submission" date="2022-09" db="EMBL/GenBank/DDBJ databases">
        <title>Rhodovastum sp. nov. RN2-1 isolated from soil in Seongnam, South Korea.</title>
        <authorList>
            <person name="Le N.T."/>
        </authorList>
    </citation>
    <scope>NUCLEOTIDE SEQUENCE</scope>
    <source>
        <strain evidence="10">RN2-1</strain>
    </source>
</reference>
<dbReference type="Proteomes" id="UP001165679">
    <property type="component" value="Unassembled WGS sequence"/>
</dbReference>
<dbReference type="SUPFAM" id="SSF53686">
    <property type="entry name" value="Tryptophan synthase beta subunit-like PLP-dependent enzymes"/>
    <property type="match status" value="1"/>
</dbReference>
<name>A0AA41YKI2_9PROT</name>
<evidence type="ECO:0000256" key="8">
    <source>
        <dbReference type="PIRSR" id="PIRSR006278-2"/>
    </source>
</evidence>
<sequence>MHLARFPRVQLCHAPTPLEFMPNLTKALGGPQLWIKRDDCTGVATGGNKNRKLEFLMGEALAQGADHIVTQGAVQSNHVRQTAAVAAKLGLKCTAVLERRVQTNDPDYLESGNVLMDRILGIDIEYRDGGTDMQKAIEDVGERLKAAGAKPYLIPGGGSNATGALGYANVALELLTQANEKGLRIDRVVHATGSAGTQAGLVAGFEALNSGIRVLGIGVRLPRDRQEANVHKLAEATAEKLGLKGGIRREAVEANCDYVGAGYGIPTEGMAEAVRMLARLEGIFLDPVYSGKGMAGLIDLIRKNQFGKDENVVFVHTGGQVGLFGYRDFLTKTAA</sequence>